<dbReference type="OMA" id="QKYHREW"/>
<dbReference type="GO" id="GO:0010774">
    <property type="term" value="P:meiotic strand invasion involved in reciprocal meiotic recombination"/>
    <property type="evidence" value="ECO:0000318"/>
    <property type="project" value="GO_Central"/>
</dbReference>
<evidence type="ECO:0000256" key="2">
    <source>
        <dbReference type="ARBA" id="ARBA00007922"/>
    </source>
</evidence>
<keyword evidence="12" id="KW-1185">Reference proteome</keyword>
<evidence type="ECO:0000256" key="4">
    <source>
        <dbReference type="ARBA" id="ARBA00023054"/>
    </source>
</evidence>
<feature type="coiled-coil region" evidence="8">
    <location>
        <begin position="83"/>
        <end position="159"/>
    </location>
</feature>
<dbReference type="CTD" id="29893"/>
<comment type="subcellular location">
    <subcellularLocation>
        <location evidence="1">Nucleus</location>
    </subcellularLocation>
</comment>
<keyword evidence="5" id="KW-0233">DNA recombination</keyword>
<dbReference type="InParanoid" id="A0A7M7P921"/>
<evidence type="ECO:0000313" key="12">
    <source>
        <dbReference type="Proteomes" id="UP000007110"/>
    </source>
</evidence>
<dbReference type="PANTHER" id="PTHR15938:SF0">
    <property type="entry name" value="HOMOLOGOUS-PAIRING PROTEIN 2 HOMOLOG"/>
    <property type="match status" value="1"/>
</dbReference>
<keyword evidence="4 8" id="KW-0175">Coiled coil</keyword>
<evidence type="ECO:0000256" key="6">
    <source>
        <dbReference type="ARBA" id="ARBA00023242"/>
    </source>
</evidence>
<dbReference type="GO" id="GO:0007129">
    <property type="term" value="P:homologous chromosome pairing at meiosis"/>
    <property type="evidence" value="ECO:0000318"/>
    <property type="project" value="GO_Central"/>
</dbReference>
<dbReference type="GO" id="GO:0000794">
    <property type="term" value="C:condensed nuclear chromosome"/>
    <property type="evidence" value="ECO:0000318"/>
    <property type="project" value="GO_Central"/>
</dbReference>
<dbReference type="GeneID" id="115925824"/>
<dbReference type="Pfam" id="PF07106">
    <property type="entry name" value="WHD_TBPIP"/>
    <property type="match status" value="1"/>
</dbReference>
<evidence type="ECO:0000256" key="8">
    <source>
        <dbReference type="SAM" id="Coils"/>
    </source>
</evidence>
<keyword evidence="7" id="KW-0469">Meiosis</keyword>
<dbReference type="GO" id="GO:0120231">
    <property type="term" value="C:DNA recombinase auxiliary factor complex"/>
    <property type="evidence" value="ECO:0000318"/>
    <property type="project" value="GO_Central"/>
</dbReference>
<dbReference type="Pfam" id="PF18517">
    <property type="entry name" value="LZ3wCH"/>
    <property type="match status" value="1"/>
</dbReference>
<dbReference type="InterPro" id="IPR036388">
    <property type="entry name" value="WH-like_DNA-bd_sf"/>
</dbReference>
<dbReference type="EnsemblMetazoa" id="XM_030989795">
    <property type="protein sequence ID" value="XP_030845655"/>
    <property type="gene ID" value="LOC115925824"/>
</dbReference>
<dbReference type="PANTHER" id="PTHR15938">
    <property type="entry name" value="TBP-1 INTERACTING PROTEIN"/>
    <property type="match status" value="1"/>
</dbReference>
<protein>
    <recommendedName>
        <fullName evidence="3">Homologous-pairing protein 2 homolog</fullName>
    </recommendedName>
</protein>
<evidence type="ECO:0000259" key="9">
    <source>
        <dbReference type="Pfam" id="PF07106"/>
    </source>
</evidence>
<dbReference type="RefSeq" id="XP_030845655.1">
    <property type="nucleotide sequence ID" value="XM_030989795.1"/>
</dbReference>
<evidence type="ECO:0000256" key="5">
    <source>
        <dbReference type="ARBA" id="ARBA00023172"/>
    </source>
</evidence>
<keyword evidence="6" id="KW-0539">Nucleus</keyword>
<dbReference type="GO" id="GO:0000709">
    <property type="term" value="P:meiotic joint molecule formation"/>
    <property type="evidence" value="ECO:0000318"/>
    <property type="project" value="GO_Central"/>
</dbReference>
<evidence type="ECO:0000256" key="7">
    <source>
        <dbReference type="ARBA" id="ARBA00023254"/>
    </source>
</evidence>
<evidence type="ECO:0000313" key="11">
    <source>
        <dbReference type="EnsemblMetazoa" id="XP_030845655"/>
    </source>
</evidence>
<dbReference type="Gene3D" id="1.20.5.340">
    <property type="match status" value="1"/>
</dbReference>
<sequence length="200" mass="22371">MKHRSFPGNATSNGSGLTMLGGPAESSLLIVRCLEDLAKDGKIIEKVYGKQKIYFADQSQFPSVDEKELKDMDTKITGLTASLETSRTKCKQMEKEIAMLNSSLTNDEAKQRIQELTAMCAKKQSRVTQVKSAGSHVSVEQKKAIYENHQTNIKAWKKRKRMAMDILDAILEGYPKSKKQLVEEVGVETDEECNVKIPQT</sequence>
<dbReference type="GO" id="GO:0003690">
    <property type="term" value="F:double-stranded DNA binding"/>
    <property type="evidence" value="ECO:0000318"/>
    <property type="project" value="GO_Central"/>
</dbReference>
<dbReference type="InterPro" id="IPR010776">
    <property type="entry name" value="Hop2_WH_dom"/>
</dbReference>
<dbReference type="GO" id="GO:0120230">
    <property type="term" value="F:recombinase activator activity"/>
    <property type="evidence" value="ECO:0000318"/>
    <property type="project" value="GO_Central"/>
</dbReference>
<dbReference type="AlphaFoldDB" id="A0A7M7P921"/>
<organism evidence="11 12">
    <name type="scientific">Strongylocentrotus purpuratus</name>
    <name type="common">Purple sea urchin</name>
    <dbReference type="NCBI Taxonomy" id="7668"/>
    <lineage>
        <taxon>Eukaryota</taxon>
        <taxon>Metazoa</taxon>
        <taxon>Echinodermata</taxon>
        <taxon>Eleutherozoa</taxon>
        <taxon>Echinozoa</taxon>
        <taxon>Echinoidea</taxon>
        <taxon>Euechinoidea</taxon>
        <taxon>Echinacea</taxon>
        <taxon>Camarodonta</taxon>
        <taxon>Echinidea</taxon>
        <taxon>Strongylocentrotidae</taxon>
        <taxon>Strongylocentrotus</taxon>
    </lineage>
</organism>
<feature type="domain" description="Homologous-pairing protein 2 winged helix" evidence="9">
    <location>
        <begin position="30"/>
        <end position="56"/>
    </location>
</feature>
<dbReference type="Gene3D" id="1.10.10.10">
    <property type="entry name" value="Winged helix-like DNA-binding domain superfamily/Winged helix DNA-binding domain"/>
    <property type="match status" value="1"/>
</dbReference>
<evidence type="ECO:0000256" key="1">
    <source>
        <dbReference type="ARBA" id="ARBA00004123"/>
    </source>
</evidence>
<dbReference type="KEGG" id="spu:115925824"/>
<reference evidence="12" key="1">
    <citation type="submission" date="2015-02" db="EMBL/GenBank/DDBJ databases">
        <title>Genome sequencing for Strongylocentrotus purpuratus.</title>
        <authorList>
            <person name="Murali S."/>
            <person name="Liu Y."/>
            <person name="Vee V."/>
            <person name="English A."/>
            <person name="Wang M."/>
            <person name="Skinner E."/>
            <person name="Han Y."/>
            <person name="Muzny D.M."/>
            <person name="Worley K.C."/>
            <person name="Gibbs R.A."/>
        </authorList>
    </citation>
    <scope>NUCLEOTIDE SEQUENCE</scope>
</reference>
<feature type="domain" description="Leucine zipper with capping helix" evidence="10">
    <location>
        <begin position="137"/>
        <end position="193"/>
    </location>
</feature>
<dbReference type="Proteomes" id="UP000007110">
    <property type="component" value="Unassembled WGS sequence"/>
</dbReference>
<dbReference type="InterPro" id="IPR040661">
    <property type="entry name" value="LZ3wCH"/>
</dbReference>
<name>A0A7M7P921_STRPU</name>
<proteinExistence type="inferred from homology"/>
<comment type="similarity">
    <text evidence="2">Belongs to the HOP2 family.</text>
</comment>
<reference evidence="11" key="2">
    <citation type="submission" date="2021-01" db="UniProtKB">
        <authorList>
            <consortium name="EnsemblMetazoa"/>
        </authorList>
    </citation>
    <scope>IDENTIFICATION</scope>
</reference>
<evidence type="ECO:0000259" key="10">
    <source>
        <dbReference type="Pfam" id="PF18517"/>
    </source>
</evidence>
<evidence type="ECO:0000256" key="3">
    <source>
        <dbReference type="ARBA" id="ARBA00016093"/>
    </source>
</evidence>
<dbReference type="OrthoDB" id="272266at2759"/>
<accession>A0A7M7P921</accession>